<feature type="chain" id="PRO_5011665307" description="Secretin/TonB short N-terminal domain-containing protein" evidence="2">
    <location>
        <begin position="20"/>
        <end position="244"/>
    </location>
</feature>
<accession>A0A1I6N183</accession>
<evidence type="ECO:0000313" key="3">
    <source>
        <dbReference type="EMBL" id="SFS21548.1"/>
    </source>
</evidence>
<evidence type="ECO:0008006" key="5">
    <source>
        <dbReference type="Google" id="ProtNLM"/>
    </source>
</evidence>
<reference evidence="3 4" key="1">
    <citation type="submission" date="2016-10" db="EMBL/GenBank/DDBJ databases">
        <authorList>
            <person name="de Groot N.N."/>
        </authorList>
    </citation>
    <scope>NUCLEOTIDE SEQUENCE [LARGE SCALE GENOMIC DNA]</scope>
    <source>
        <strain evidence="3 4">DSM 21001</strain>
    </source>
</reference>
<organism evidence="3 4">
    <name type="scientific">Granulicella pectinivorans</name>
    <dbReference type="NCBI Taxonomy" id="474950"/>
    <lineage>
        <taxon>Bacteria</taxon>
        <taxon>Pseudomonadati</taxon>
        <taxon>Acidobacteriota</taxon>
        <taxon>Terriglobia</taxon>
        <taxon>Terriglobales</taxon>
        <taxon>Acidobacteriaceae</taxon>
        <taxon>Granulicella</taxon>
    </lineage>
</organism>
<evidence type="ECO:0000313" key="4">
    <source>
        <dbReference type="Proteomes" id="UP000199024"/>
    </source>
</evidence>
<evidence type="ECO:0000256" key="2">
    <source>
        <dbReference type="SAM" id="SignalP"/>
    </source>
</evidence>
<protein>
    <recommendedName>
        <fullName evidence="5">Secretin/TonB short N-terminal domain-containing protein</fullName>
    </recommendedName>
</protein>
<proteinExistence type="predicted"/>
<dbReference type="OrthoDB" id="123205at2"/>
<keyword evidence="2" id="KW-0732">Signal</keyword>
<name>A0A1I6N183_9BACT</name>
<dbReference type="EMBL" id="FOZL01000002">
    <property type="protein sequence ID" value="SFS21548.1"/>
    <property type="molecule type" value="Genomic_DNA"/>
</dbReference>
<dbReference type="Proteomes" id="UP000199024">
    <property type="component" value="Unassembled WGS sequence"/>
</dbReference>
<feature type="compositionally biased region" description="Polar residues" evidence="1">
    <location>
        <begin position="187"/>
        <end position="244"/>
    </location>
</feature>
<feature type="signal peptide" evidence="2">
    <location>
        <begin position="1"/>
        <end position="19"/>
    </location>
</feature>
<feature type="compositionally biased region" description="Pro residues" evidence="1">
    <location>
        <begin position="174"/>
        <end position="184"/>
    </location>
</feature>
<feature type="region of interest" description="Disordered" evidence="1">
    <location>
        <begin position="130"/>
        <end position="244"/>
    </location>
</feature>
<dbReference type="AlphaFoldDB" id="A0A1I6N183"/>
<gene>
    <name evidence="3" type="ORF">SAMN05421771_4240</name>
</gene>
<keyword evidence="4" id="KW-1185">Reference proteome</keyword>
<sequence length="244" mass="24885">MMRLSPIRLAGLWLGFAGAAMGQSALPATAPTALAVGTAGPVATGTVPTQRADVSYEGGLLRVAANNSSLNQILREIGRLTGMKITGGVAEDKVFGTYGPAPASKVITSLLDGTASNVMIVENSADGPAELILTPRHGGATPPNPNAASFSGDDGGGPITPQNRFNRAPRGEYVPPPPQPPPPAQQESPVSGGNPVNTDNPPSSSTPASTDGSQPQSPNGVATPQQIFEQLQKLRQQQSATQPQ</sequence>
<evidence type="ECO:0000256" key="1">
    <source>
        <dbReference type="SAM" id="MobiDB-lite"/>
    </source>
</evidence>
<dbReference type="RefSeq" id="WP_141224033.1">
    <property type="nucleotide sequence ID" value="NZ_FOZL01000002.1"/>
</dbReference>